<dbReference type="InterPro" id="IPR050065">
    <property type="entry name" value="GlmU-like"/>
</dbReference>
<evidence type="ECO:0000256" key="1">
    <source>
        <dbReference type="ARBA" id="ARBA00022679"/>
    </source>
</evidence>
<reference evidence="4" key="1">
    <citation type="submission" date="2021-01" db="EMBL/GenBank/DDBJ databases">
        <title>Genome public.</title>
        <authorList>
            <person name="Liu C."/>
            <person name="Sun Q."/>
        </authorList>
    </citation>
    <scope>NUCLEOTIDE SEQUENCE</scope>
    <source>
        <strain evidence="4">M6</strain>
    </source>
</reference>
<dbReference type="EMBL" id="JAEQMG010000040">
    <property type="protein sequence ID" value="MBK6087587.1"/>
    <property type="molecule type" value="Genomic_DNA"/>
</dbReference>
<dbReference type="GO" id="GO:0016779">
    <property type="term" value="F:nucleotidyltransferase activity"/>
    <property type="evidence" value="ECO:0007669"/>
    <property type="project" value="UniProtKB-KW"/>
</dbReference>
<dbReference type="RefSeq" id="WP_201426893.1">
    <property type="nucleotide sequence ID" value="NZ_JAEQMG010000040.1"/>
</dbReference>
<accession>A0A934TYD2</accession>
<name>A0A934TYD2_9FIRM</name>
<keyword evidence="1" id="KW-0808">Transferase</keyword>
<keyword evidence="2 4" id="KW-0548">Nucleotidyltransferase</keyword>
<evidence type="ECO:0000313" key="4">
    <source>
        <dbReference type="EMBL" id="MBK6087587.1"/>
    </source>
</evidence>
<evidence type="ECO:0000256" key="2">
    <source>
        <dbReference type="ARBA" id="ARBA00022695"/>
    </source>
</evidence>
<dbReference type="Gene3D" id="3.90.550.10">
    <property type="entry name" value="Spore Coat Polysaccharide Biosynthesis Protein SpsA, Chain A"/>
    <property type="match status" value="1"/>
</dbReference>
<proteinExistence type="predicted"/>
<organism evidence="4 5">
    <name type="scientific">Ruminococcus difficilis</name>
    <dbReference type="NCBI Taxonomy" id="2763069"/>
    <lineage>
        <taxon>Bacteria</taxon>
        <taxon>Bacillati</taxon>
        <taxon>Bacillota</taxon>
        <taxon>Clostridia</taxon>
        <taxon>Eubacteriales</taxon>
        <taxon>Oscillospiraceae</taxon>
        <taxon>Ruminococcus</taxon>
    </lineage>
</organism>
<dbReference type="PANTHER" id="PTHR43584">
    <property type="entry name" value="NUCLEOTIDYL TRANSFERASE"/>
    <property type="match status" value="1"/>
</dbReference>
<protein>
    <submittedName>
        <fullName evidence="4">Phosphocholine cytidylyltransferase family protein</fullName>
    </submittedName>
</protein>
<dbReference type="AlphaFoldDB" id="A0A934TYD2"/>
<dbReference type="InterPro" id="IPR029044">
    <property type="entry name" value="Nucleotide-diphossugar_trans"/>
</dbReference>
<dbReference type="Pfam" id="PF12804">
    <property type="entry name" value="NTP_transf_3"/>
    <property type="match status" value="1"/>
</dbReference>
<sequence>MSETYKVKRAIIMAAGVGKRMNPLTLTTPKPLIKVNGVPMIDTVIKGLHDNGISEIYVVVGHLKEQFYEWSKKYKGITIIENPYYNTCNNISSLYVARDYLEDCIIMDGDQIIYNSDILSPSFTHSGYNAVWCEDHTDEWLMKVENEIVKSCSRTGGSSGWQLFSVSRWTAADGIRLRKQIEYEFEHGNTQIYWDDVPMFCYFDEYTLGIRAMRKSDIIEIDSLEELAAIDQNYRYYIKTNNKTEGKTNE</sequence>
<dbReference type="PANTHER" id="PTHR43584:SF5">
    <property type="entry name" value="PROTEIN LICC"/>
    <property type="match status" value="1"/>
</dbReference>
<feature type="domain" description="MobA-like NTP transferase" evidence="3">
    <location>
        <begin position="10"/>
        <end position="134"/>
    </location>
</feature>
<dbReference type="Proteomes" id="UP000633365">
    <property type="component" value="Unassembled WGS sequence"/>
</dbReference>
<dbReference type="InterPro" id="IPR025877">
    <property type="entry name" value="MobA-like_NTP_Trfase"/>
</dbReference>
<evidence type="ECO:0000313" key="5">
    <source>
        <dbReference type="Proteomes" id="UP000633365"/>
    </source>
</evidence>
<comment type="caution">
    <text evidence="4">The sequence shown here is derived from an EMBL/GenBank/DDBJ whole genome shotgun (WGS) entry which is preliminary data.</text>
</comment>
<dbReference type="CDD" id="cd02523">
    <property type="entry name" value="PC_cytidylyltransferase"/>
    <property type="match status" value="1"/>
</dbReference>
<gene>
    <name evidence="4" type="ORF">JKK62_02800</name>
</gene>
<keyword evidence="5" id="KW-1185">Reference proteome</keyword>
<evidence type="ECO:0000259" key="3">
    <source>
        <dbReference type="Pfam" id="PF12804"/>
    </source>
</evidence>
<dbReference type="SUPFAM" id="SSF53448">
    <property type="entry name" value="Nucleotide-diphospho-sugar transferases"/>
    <property type="match status" value="1"/>
</dbReference>